<dbReference type="Proteomes" id="UP000199614">
    <property type="component" value="Unassembled WGS sequence"/>
</dbReference>
<evidence type="ECO:0000313" key="1">
    <source>
        <dbReference type="EMBL" id="SFN56667.1"/>
    </source>
</evidence>
<proteinExistence type="predicted"/>
<dbReference type="RefSeq" id="WP_093344360.1">
    <property type="nucleotide sequence ID" value="NZ_FOUY01000016.1"/>
</dbReference>
<gene>
    <name evidence="1" type="ORF">SAMN05216207_1016147</name>
</gene>
<dbReference type="AlphaFoldDB" id="A0A1I5A2Q9"/>
<evidence type="ECO:0008006" key="3">
    <source>
        <dbReference type="Google" id="ProtNLM"/>
    </source>
</evidence>
<evidence type="ECO:0000313" key="2">
    <source>
        <dbReference type="Proteomes" id="UP000199614"/>
    </source>
</evidence>
<keyword evidence="2" id="KW-1185">Reference proteome</keyword>
<name>A0A1I5A2Q9_PSUAM</name>
<sequence>MIDGDTFTVSDGRTIRVLGIDSCEIGTVQGDSAKLSAEGDLKYSPITLTAEPGVDTDQYGHHLRYVQAGNGNEDFGLEMVQWDHTGVHQGHNDASPAYIQQLYGKDLTYAMSPPSGRECGGPSTPVSSGSDVDVYVDTDDDDVNMPDGALTGGYCARKWWC</sequence>
<accession>A0A1I5A2Q9</accession>
<dbReference type="OrthoDB" id="6048299at2"/>
<dbReference type="STRING" id="260086.SAMN05216207_1016147"/>
<dbReference type="EMBL" id="FOUY01000016">
    <property type="protein sequence ID" value="SFN56667.1"/>
    <property type="molecule type" value="Genomic_DNA"/>
</dbReference>
<reference evidence="1 2" key="1">
    <citation type="submission" date="2016-10" db="EMBL/GenBank/DDBJ databases">
        <authorList>
            <person name="de Groot N.N."/>
        </authorList>
    </citation>
    <scope>NUCLEOTIDE SEQUENCE [LARGE SCALE GENOMIC DNA]</scope>
    <source>
        <strain evidence="1 2">CGMCC 4.1877</strain>
    </source>
</reference>
<organism evidence="1 2">
    <name type="scientific">Pseudonocardia ammonioxydans</name>
    <dbReference type="NCBI Taxonomy" id="260086"/>
    <lineage>
        <taxon>Bacteria</taxon>
        <taxon>Bacillati</taxon>
        <taxon>Actinomycetota</taxon>
        <taxon>Actinomycetes</taxon>
        <taxon>Pseudonocardiales</taxon>
        <taxon>Pseudonocardiaceae</taxon>
        <taxon>Pseudonocardia</taxon>
    </lineage>
</organism>
<dbReference type="Gene3D" id="2.40.50.90">
    <property type="match status" value="1"/>
</dbReference>
<dbReference type="InterPro" id="IPR035437">
    <property type="entry name" value="SNase_OB-fold_sf"/>
</dbReference>
<protein>
    <recommendedName>
        <fullName evidence="3">Nuclease homologue</fullName>
    </recommendedName>
</protein>
<dbReference type="SUPFAM" id="SSF50199">
    <property type="entry name" value="Staphylococcal nuclease"/>
    <property type="match status" value="1"/>
</dbReference>